<evidence type="ECO:0000256" key="2">
    <source>
        <dbReference type="ARBA" id="ARBA00022559"/>
    </source>
</evidence>
<evidence type="ECO:0000256" key="6">
    <source>
        <dbReference type="ARBA" id="ARBA00025737"/>
    </source>
</evidence>
<dbReference type="PANTHER" id="PTHR30521">
    <property type="entry name" value="DEFERROCHELATASE/PEROXIDASE"/>
    <property type="match status" value="1"/>
</dbReference>
<evidence type="ECO:0000259" key="7">
    <source>
        <dbReference type="Pfam" id="PF21105"/>
    </source>
</evidence>
<dbReference type="GO" id="GO:0020037">
    <property type="term" value="F:heme binding"/>
    <property type="evidence" value="ECO:0007669"/>
    <property type="project" value="InterPro"/>
</dbReference>
<protein>
    <submittedName>
        <fullName evidence="8">Multifunctional dye peroxidase DyP2</fullName>
        <ecNumber evidence="8">1.11.1.16</ecNumber>
    </submittedName>
</protein>
<dbReference type="Proteomes" id="UP000554965">
    <property type="component" value="Unassembled WGS sequence"/>
</dbReference>
<organism evidence="8 9">
    <name type="scientific">Mycobacterium simulans</name>
    <dbReference type="NCBI Taxonomy" id="627089"/>
    <lineage>
        <taxon>Bacteria</taxon>
        <taxon>Bacillati</taxon>
        <taxon>Actinomycetota</taxon>
        <taxon>Actinomycetes</taxon>
        <taxon>Mycobacteriales</taxon>
        <taxon>Mycobacteriaceae</taxon>
        <taxon>Mycobacterium</taxon>
    </lineage>
</organism>
<dbReference type="PANTHER" id="PTHR30521:SF5">
    <property type="entry name" value="BLR4509 PROTEIN"/>
    <property type="match status" value="1"/>
</dbReference>
<dbReference type="EC" id="1.11.1.16" evidence="8"/>
<dbReference type="InterPro" id="IPR049509">
    <property type="entry name" value="DyP_N"/>
</dbReference>
<comment type="cofactor">
    <cofactor evidence="1">
        <name>heme b</name>
        <dbReference type="ChEBI" id="CHEBI:60344"/>
    </cofactor>
</comment>
<accession>A0A7Z7II84</accession>
<dbReference type="InterPro" id="IPR006314">
    <property type="entry name" value="Dyp_peroxidase"/>
</dbReference>
<keyword evidence="4 8" id="KW-0560">Oxidoreductase</keyword>
<evidence type="ECO:0000313" key="8">
    <source>
        <dbReference type="EMBL" id="SOJ53879.1"/>
    </source>
</evidence>
<reference evidence="8 9" key="1">
    <citation type="submission" date="2017-10" db="EMBL/GenBank/DDBJ databases">
        <authorList>
            <consortium name="Urmite Genomes"/>
        </authorList>
    </citation>
    <scope>NUCLEOTIDE SEQUENCE [LARGE SCALE GENOMIC DNA]</scope>
    <source>
        <strain evidence="8 9">FB-527</strain>
    </source>
</reference>
<dbReference type="SUPFAM" id="SSF54909">
    <property type="entry name" value="Dimeric alpha+beta barrel"/>
    <property type="match status" value="1"/>
</dbReference>
<comment type="similarity">
    <text evidence="6">Belongs to the DyP-type peroxidase family.</text>
</comment>
<feature type="domain" description="DyP dimeric alpha+beta barrel" evidence="7">
    <location>
        <begin position="18"/>
        <end position="136"/>
    </location>
</feature>
<keyword evidence="3" id="KW-0479">Metal-binding</keyword>
<keyword evidence="5" id="KW-0408">Iron</keyword>
<gene>
    <name evidence="8" type="primary">dyp2</name>
    <name evidence="8" type="ORF">MSIMFB_01377</name>
</gene>
<dbReference type="AlphaFoldDB" id="A0A7Z7II84"/>
<dbReference type="PROSITE" id="PS51404">
    <property type="entry name" value="DYP_PEROXIDASE"/>
    <property type="match status" value="1"/>
</dbReference>
<comment type="caution">
    <text evidence="8">The sequence shown here is derived from an EMBL/GenBank/DDBJ whole genome shotgun (WGS) entry which is preliminary data.</text>
</comment>
<dbReference type="GO" id="GO:0046872">
    <property type="term" value="F:metal ion binding"/>
    <property type="evidence" value="ECO:0007669"/>
    <property type="project" value="UniProtKB-KW"/>
</dbReference>
<evidence type="ECO:0000313" key="9">
    <source>
        <dbReference type="Proteomes" id="UP000554965"/>
    </source>
</evidence>
<evidence type="ECO:0000256" key="4">
    <source>
        <dbReference type="ARBA" id="ARBA00023002"/>
    </source>
</evidence>
<dbReference type="Pfam" id="PF21105">
    <property type="entry name" value="DyP_N"/>
    <property type="match status" value="1"/>
</dbReference>
<evidence type="ECO:0000256" key="5">
    <source>
        <dbReference type="ARBA" id="ARBA00023004"/>
    </source>
</evidence>
<dbReference type="InterPro" id="IPR011008">
    <property type="entry name" value="Dimeric_a/b-barrel"/>
</dbReference>
<dbReference type="RefSeq" id="WP_390632409.1">
    <property type="nucleotide sequence ID" value="NZ_OCTY01000002.1"/>
</dbReference>
<keyword evidence="9" id="KW-1185">Reference proteome</keyword>
<dbReference type="EMBL" id="OCTY01000002">
    <property type="protein sequence ID" value="SOJ53879.1"/>
    <property type="molecule type" value="Genomic_DNA"/>
</dbReference>
<evidence type="ECO:0000256" key="3">
    <source>
        <dbReference type="ARBA" id="ARBA00022723"/>
    </source>
</evidence>
<sequence length="445" mass="48986">MTPAEASQLELDDIQHILLTRTPAMTGRYEFLSFDNPAGARAWLSELIPVVESAATAPVTVDSTRRWVTLAFTWNGLRALGVSDVSLATFPDAFREGMAARADILGDTGMSHPDNWVGGLAGDDLHAIAILFARDDGEHARATGVHDELVARCDGVRRLSFLDLNATPPFNYAHDHFGFRDRLSQPVIEGSGEEPTPGSGAPLKPGEFILGYPDENGPVANLPQPDVLSRNGSYMAYRRLQEHVSLFRGYIRDNAHSPEAEELLAAKFMGRWRSGAPLVLAPEQDDPDLGADPMRNNNFNYKEMDPHGYACPLGSHARRLNPRDTAHYVNRRRMIRRGATYGPALPEGAPNDGVERGIAAFIICADLVRQFEFAQNVWINDRTFHELGNEHDPICGTQDGTMDFAIPKRPIRKILKGLPAFTTLKGGAYFFVPGINAMRYLAGLN</sequence>
<evidence type="ECO:0000256" key="1">
    <source>
        <dbReference type="ARBA" id="ARBA00001970"/>
    </source>
</evidence>
<dbReference type="GO" id="GO:0052750">
    <property type="term" value="F:reactive-black-5:hydrogen-peroxide oxidoreductase activity"/>
    <property type="evidence" value="ECO:0007669"/>
    <property type="project" value="UniProtKB-EC"/>
</dbReference>
<name>A0A7Z7II84_9MYCO</name>
<keyword evidence="2 8" id="KW-0575">Peroxidase</keyword>
<dbReference type="GO" id="GO:0005829">
    <property type="term" value="C:cytosol"/>
    <property type="evidence" value="ECO:0007669"/>
    <property type="project" value="TreeGrafter"/>
</dbReference>
<proteinExistence type="inferred from homology"/>